<dbReference type="SUPFAM" id="SSF48452">
    <property type="entry name" value="TPR-like"/>
    <property type="match status" value="3"/>
</dbReference>
<evidence type="ECO:0000256" key="3">
    <source>
        <dbReference type="ARBA" id="ARBA00023125"/>
    </source>
</evidence>
<dbReference type="InterPro" id="IPR011990">
    <property type="entry name" value="TPR-like_helical_dom_sf"/>
</dbReference>
<dbReference type="SUPFAM" id="SSF46894">
    <property type="entry name" value="C-terminal effector domain of the bipartite response regulators"/>
    <property type="match status" value="1"/>
</dbReference>
<dbReference type="PANTHER" id="PTHR35807:SF1">
    <property type="entry name" value="TRANSCRIPTIONAL REGULATOR REDD"/>
    <property type="match status" value="1"/>
</dbReference>
<comment type="similarity">
    <text evidence="1">Belongs to the AfsR/DnrI/RedD regulatory family.</text>
</comment>
<proteinExistence type="inferred from homology"/>
<gene>
    <name evidence="7" type="ORF">GCM10011609_83150</name>
</gene>
<dbReference type="InterPro" id="IPR026000">
    <property type="entry name" value="Apc5_dom"/>
</dbReference>
<keyword evidence="3" id="KW-0238">DNA-binding</keyword>
<evidence type="ECO:0000259" key="6">
    <source>
        <dbReference type="SMART" id="SM01043"/>
    </source>
</evidence>
<dbReference type="SUPFAM" id="SSF52540">
    <property type="entry name" value="P-loop containing nucleoside triphosphate hydrolases"/>
    <property type="match status" value="1"/>
</dbReference>
<dbReference type="InterPro" id="IPR036388">
    <property type="entry name" value="WH-like_DNA-bd_sf"/>
</dbReference>
<feature type="domain" description="Bacterial transcriptional activator" evidence="6">
    <location>
        <begin position="99"/>
        <end position="230"/>
    </location>
</feature>
<dbReference type="Proteomes" id="UP000597656">
    <property type="component" value="Unassembled WGS sequence"/>
</dbReference>
<evidence type="ECO:0000259" key="5">
    <source>
        <dbReference type="SMART" id="SM00862"/>
    </source>
</evidence>
<dbReference type="SMART" id="SM00028">
    <property type="entry name" value="TPR"/>
    <property type="match status" value="4"/>
</dbReference>
<dbReference type="InterPro" id="IPR016032">
    <property type="entry name" value="Sig_transdc_resp-reg_C-effctor"/>
</dbReference>
<sequence>MRAEYRVLGPLEVLLDGEPVAVPSGRCHLLLAALLLRPNQLITVDELVDRLWDGSPPNAGRAHKTLHMVVRRLRVALGEADCVQTRTGGYAALVEPDQLDLLRFRALAGSGDFGAAAALWRGAVLGNVVSDVLHREDVPRLVDERLTVLERRIDADLDSGLSRELVAELRSLVADHPLREPFWLHLMLALYRSGNQAEALSAYQDLRNRLAEDLGVDPGPALQELHQQILRAEVVPGRRAQVPRQLPHGVRNFVGREDELGELGKATGVTVVHGVGGVGKTALALRWARDVRESYPDGDLYLNLRGFDPEVQPVDPAVAAEMLLAGLGVDEVPARADARFALLRTTLVDRRLLLLLDNAASARQVLPLLPAAAGVRVLITSRNQLRALVSQHDATAIGLRELDFDAARSLLAVVLGEKRLDAEPDAAREIVERCAGLPLALRVFAERVARFPDVPLHEFVTELRNERLDAFSDFYDVDVRAVFSWSYRALDDESARMFRLLSVHPGQDFDVSAAAALAGVSVSQARRLLERLVADALVQTPSPGRYSLHDLLRAYAAELCGDDEAAALRITEWYVHTLENAALVEKPISLVRAGEITSGVVPRGFASRFDALAWVREDWDNFHAVLRAAVTRGWGRLALLIPTHLHRFLVYNQPRWSEAAEMFEAVQTLGTAREQGFLLLKLAGIYSDLGRQDDALTCFEEALRFVRESGERTAEAAGLINLAAHQVKFGQAEEALATSRLAAEVSAEIANGYMESAARSNIGFMLSQLGRHDEALVALDHAIVIATEFDDGDEHVLARMHAVRGRALAGLGRHVEAVAVLEPAAKALAQLADSEYEALALQDLGGALIELDERAKAVVVWRRAVDLLRDLDEDQAEALAARLAALE</sequence>
<evidence type="ECO:0000313" key="8">
    <source>
        <dbReference type="Proteomes" id="UP000597656"/>
    </source>
</evidence>
<organism evidence="7 8">
    <name type="scientific">Lentzea pudingi</name>
    <dbReference type="NCBI Taxonomy" id="1789439"/>
    <lineage>
        <taxon>Bacteria</taxon>
        <taxon>Bacillati</taxon>
        <taxon>Actinomycetota</taxon>
        <taxon>Actinomycetes</taxon>
        <taxon>Pseudonocardiales</taxon>
        <taxon>Pseudonocardiaceae</taxon>
        <taxon>Lentzea</taxon>
    </lineage>
</organism>
<evidence type="ECO:0000313" key="7">
    <source>
        <dbReference type="EMBL" id="GGN27655.1"/>
    </source>
</evidence>
<evidence type="ECO:0000256" key="1">
    <source>
        <dbReference type="ARBA" id="ARBA00005820"/>
    </source>
</evidence>
<dbReference type="Pfam" id="PF12862">
    <property type="entry name" value="ANAPC5"/>
    <property type="match status" value="1"/>
</dbReference>
<name>A0ABQ2ITL9_9PSEU</name>
<reference evidence="8" key="1">
    <citation type="journal article" date="2019" name="Int. J. Syst. Evol. Microbiol.">
        <title>The Global Catalogue of Microorganisms (GCM) 10K type strain sequencing project: providing services to taxonomists for standard genome sequencing and annotation.</title>
        <authorList>
            <consortium name="The Broad Institute Genomics Platform"/>
            <consortium name="The Broad Institute Genome Sequencing Center for Infectious Disease"/>
            <person name="Wu L."/>
            <person name="Ma J."/>
        </authorList>
    </citation>
    <scope>NUCLEOTIDE SEQUENCE [LARGE SCALE GENOMIC DNA]</scope>
    <source>
        <strain evidence="8">CGMCC 4.7319</strain>
    </source>
</reference>
<dbReference type="Pfam" id="PF13424">
    <property type="entry name" value="TPR_12"/>
    <property type="match status" value="1"/>
</dbReference>
<dbReference type="RefSeq" id="WP_189160357.1">
    <property type="nucleotide sequence ID" value="NZ_BMNC01000025.1"/>
</dbReference>
<dbReference type="Pfam" id="PF00486">
    <property type="entry name" value="Trans_reg_C"/>
    <property type="match status" value="1"/>
</dbReference>
<dbReference type="Gene3D" id="1.25.40.10">
    <property type="entry name" value="Tetratricopeptide repeat domain"/>
    <property type="match status" value="3"/>
</dbReference>
<keyword evidence="8" id="KW-1185">Reference proteome</keyword>
<dbReference type="Gene3D" id="1.10.8.430">
    <property type="entry name" value="Helical domain of apoptotic protease-activating factors"/>
    <property type="match status" value="1"/>
</dbReference>
<dbReference type="CDD" id="cd15831">
    <property type="entry name" value="BTAD"/>
    <property type="match status" value="1"/>
</dbReference>
<dbReference type="Gene3D" id="1.10.10.10">
    <property type="entry name" value="Winged helix-like DNA-binding domain superfamily/Winged helix DNA-binding domain"/>
    <property type="match status" value="2"/>
</dbReference>
<comment type="caution">
    <text evidence="7">The sequence shown here is derived from an EMBL/GenBank/DDBJ whole genome shotgun (WGS) entry which is preliminary data.</text>
</comment>
<dbReference type="InterPro" id="IPR005158">
    <property type="entry name" value="BTAD"/>
</dbReference>
<keyword evidence="2" id="KW-0805">Transcription regulation</keyword>
<dbReference type="InterPro" id="IPR019734">
    <property type="entry name" value="TPR_rpt"/>
</dbReference>
<dbReference type="PRINTS" id="PR00364">
    <property type="entry name" value="DISEASERSIST"/>
</dbReference>
<dbReference type="SMART" id="SM01043">
    <property type="entry name" value="BTAD"/>
    <property type="match status" value="1"/>
</dbReference>
<evidence type="ECO:0000256" key="2">
    <source>
        <dbReference type="ARBA" id="ARBA00023015"/>
    </source>
</evidence>
<dbReference type="InterPro" id="IPR001867">
    <property type="entry name" value="OmpR/PhoB-type_DNA-bd"/>
</dbReference>
<dbReference type="InterPro" id="IPR027417">
    <property type="entry name" value="P-loop_NTPase"/>
</dbReference>
<dbReference type="Pfam" id="PF13374">
    <property type="entry name" value="TPR_10"/>
    <property type="match status" value="1"/>
</dbReference>
<accession>A0ABQ2ITL9</accession>
<dbReference type="EMBL" id="BMNC01000025">
    <property type="protein sequence ID" value="GGN27655.1"/>
    <property type="molecule type" value="Genomic_DNA"/>
</dbReference>
<dbReference type="PANTHER" id="PTHR35807">
    <property type="entry name" value="TRANSCRIPTIONAL REGULATOR REDD-RELATED"/>
    <property type="match status" value="1"/>
</dbReference>
<dbReference type="InterPro" id="IPR042197">
    <property type="entry name" value="Apaf_helical"/>
</dbReference>
<dbReference type="SMART" id="SM00862">
    <property type="entry name" value="Trans_reg_C"/>
    <property type="match status" value="1"/>
</dbReference>
<keyword evidence="4" id="KW-0804">Transcription</keyword>
<dbReference type="InterPro" id="IPR051677">
    <property type="entry name" value="AfsR-DnrI-RedD_regulator"/>
</dbReference>
<feature type="domain" description="OmpR/PhoB-type" evidence="5">
    <location>
        <begin position="17"/>
        <end position="92"/>
    </location>
</feature>
<evidence type="ECO:0000256" key="4">
    <source>
        <dbReference type="ARBA" id="ARBA00023163"/>
    </source>
</evidence>
<dbReference type="Pfam" id="PF03704">
    <property type="entry name" value="BTAD"/>
    <property type="match status" value="1"/>
</dbReference>
<dbReference type="Gene3D" id="3.40.50.300">
    <property type="entry name" value="P-loop containing nucleotide triphosphate hydrolases"/>
    <property type="match status" value="1"/>
</dbReference>
<protein>
    <submittedName>
        <fullName evidence="7">SARP family transcriptional regulator</fullName>
    </submittedName>
</protein>